<keyword evidence="6" id="KW-0479">Metal-binding</keyword>
<dbReference type="InterPro" id="IPR004520">
    <property type="entry name" value="GTPase_MnmE"/>
</dbReference>
<dbReference type="HAMAP" id="MF_00379">
    <property type="entry name" value="GTPase_MnmE"/>
    <property type="match status" value="1"/>
</dbReference>
<keyword evidence="6" id="KW-0460">Magnesium</keyword>
<comment type="similarity">
    <text evidence="1 6 7">Belongs to the TRAFAC class TrmE-Era-EngA-EngB-Septin-like GTPase superfamily. TrmE GTPase family.</text>
</comment>
<keyword evidence="4 6" id="KW-0630">Potassium</keyword>
<keyword evidence="10" id="KW-1185">Reference proteome</keyword>
<evidence type="ECO:0000313" key="9">
    <source>
        <dbReference type="EMBL" id="GHD81218.1"/>
    </source>
</evidence>
<feature type="domain" description="TrmE-type G" evidence="8">
    <location>
        <begin position="219"/>
        <end position="376"/>
    </location>
</feature>
<dbReference type="NCBIfam" id="NF003661">
    <property type="entry name" value="PRK05291.1-3"/>
    <property type="match status" value="1"/>
</dbReference>
<dbReference type="EC" id="3.6.-.-" evidence="6"/>
<comment type="cofactor">
    <cofactor evidence="6">
        <name>K(+)</name>
        <dbReference type="ChEBI" id="CHEBI:29103"/>
    </cofactor>
    <text evidence="6">Binds 1 potassium ion per subunit.</text>
</comment>
<feature type="binding site" evidence="6">
    <location>
        <position position="253"/>
    </location>
    <ligand>
        <name>K(+)</name>
        <dbReference type="ChEBI" id="CHEBI:29103"/>
    </ligand>
</feature>
<comment type="subcellular location">
    <subcellularLocation>
        <location evidence="6">Cytoplasm</location>
    </subcellularLocation>
</comment>
<evidence type="ECO:0000256" key="1">
    <source>
        <dbReference type="ARBA" id="ARBA00011043"/>
    </source>
</evidence>
<dbReference type="InterPro" id="IPR006073">
    <property type="entry name" value="GTP-bd"/>
</dbReference>
<feature type="binding site" evidence="6">
    <location>
        <position position="233"/>
    </location>
    <ligand>
        <name>Mg(2+)</name>
        <dbReference type="ChEBI" id="CHEBI:18420"/>
    </ligand>
</feature>
<dbReference type="InterPro" id="IPR027368">
    <property type="entry name" value="MnmE_dom2"/>
</dbReference>
<keyword evidence="3 6" id="KW-0547">Nucleotide-binding</keyword>
<dbReference type="Gene3D" id="3.40.50.300">
    <property type="entry name" value="P-loop containing nucleotide triphosphate hydrolases"/>
    <property type="match status" value="1"/>
</dbReference>
<comment type="caution">
    <text evidence="9">The sequence shown here is derived from an EMBL/GenBank/DDBJ whole genome shotgun (WGS) entry which is preliminary data.</text>
</comment>
<dbReference type="RefSeq" id="WP_189354521.1">
    <property type="nucleotide sequence ID" value="NZ_BMYP01000046.1"/>
</dbReference>
<comment type="function">
    <text evidence="6">Exhibits a very high intrinsic GTPase hydrolysis rate. Involved in the addition of a carboxymethylaminomethyl (cmnm) group at the wobble position (U34) of certain tRNAs, forming tRNA-cmnm(5)s(2)U34.</text>
</comment>
<dbReference type="Proteomes" id="UP000662678">
    <property type="component" value="Unassembled WGS sequence"/>
</dbReference>
<dbReference type="NCBIfam" id="TIGR00450">
    <property type="entry name" value="mnmE_trmE_thdF"/>
    <property type="match status" value="1"/>
</dbReference>
<feature type="binding site" evidence="6">
    <location>
        <position position="450"/>
    </location>
    <ligand>
        <name>(6S)-5-formyl-5,6,7,8-tetrahydrofolate</name>
        <dbReference type="ChEBI" id="CHEBI:57457"/>
    </ligand>
</feature>
<dbReference type="InterPro" id="IPR018948">
    <property type="entry name" value="GTP-bd_TrmE_N"/>
</dbReference>
<sequence>MNLAYTPSTICAVATAPGRGGVGVVRVSGRDLLPFAQAISGGKTPRPRYATYTDFIAADGTPIDNGLLLYFPGPNSFTGEDVIELQGHGGPVVLKMLLSRCVELGARLAEPGEFTKRAFLNDKLDLAQAESVADLIDAASESAARSALKSLKGAFSGEIHVLVDELITLRMLVEATLDFPEEDIDFLEKADAVGKLQRLRGQLGKVQATARQGALLREGMHVVLVGQPNVGKSSLMNALAGDDIAIVTDIAGTTRDTVREEIVIDGVPVHIIDTAGLRNTDDVVEKIGIARTWQAVERADLALVLVDSREGIVPEVEAILARLPPRLPRVHVFNKVDLSGDKVGRNEEDGHPVVRLSARTHAGVDDLRALLLEMIGYQGDSEGVFLARERHLDAIARAAGHLDLAEQDWQMVEIFAEELRMAQNALSEITGRFTPDDLLGVIFSRFCIGK</sequence>
<feature type="binding site" evidence="6">
    <location>
        <position position="84"/>
    </location>
    <ligand>
        <name>(6S)-5-formyl-5,6,7,8-tetrahydrofolate</name>
        <dbReference type="ChEBI" id="CHEBI:57457"/>
    </ligand>
</feature>
<evidence type="ECO:0000256" key="2">
    <source>
        <dbReference type="ARBA" id="ARBA00022694"/>
    </source>
</evidence>
<dbReference type="SUPFAM" id="SSF52540">
    <property type="entry name" value="P-loop containing nucleoside triphosphate hydrolases"/>
    <property type="match status" value="1"/>
</dbReference>
<organism evidence="9 10">
    <name type="scientific">Vogesella fluminis</name>
    <dbReference type="NCBI Taxonomy" id="1069161"/>
    <lineage>
        <taxon>Bacteria</taxon>
        <taxon>Pseudomonadati</taxon>
        <taxon>Pseudomonadota</taxon>
        <taxon>Betaproteobacteria</taxon>
        <taxon>Neisseriales</taxon>
        <taxon>Chromobacteriaceae</taxon>
        <taxon>Vogesella</taxon>
    </lineage>
</organism>
<feature type="binding site" evidence="6">
    <location>
        <position position="229"/>
    </location>
    <ligand>
        <name>K(+)</name>
        <dbReference type="ChEBI" id="CHEBI:29103"/>
    </ligand>
</feature>
<feature type="binding site" evidence="6">
    <location>
        <position position="123"/>
    </location>
    <ligand>
        <name>(6S)-5-formyl-5,6,7,8-tetrahydrofolate</name>
        <dbReference type="ChEBI" id="CHEBI:57457"/>
    </ligand>
</feature>
<reference evidence="10" key="1">
    <citation type="journal article" date="2019" name="Int. J. Syst. Evol. Microbiol.">
        <title>The Global Catalogue of Microorganisms (GCM) 10K type strain sequencing project: providing services to taxonomists for standard genome sequencing and annotation.</title>
        <authorList>
            <consortium name="The Broad Institute Genomics Platform"/>
            <consortium name="The Broad Institute Genome Sequencing Center for Infectious Disease"/>
            <person name="Wu L."/>
            <person name="Ma J."/>
        </authorList>
    </citation>
    <scope>NUCLEOTIDE SEQUENCE [LARGE SCALE GENOMIC DNA]</scope>
    <source>
        <strain evidence="10">KCTC 23713</strain>
    </source>
</reference>
<feature type="binding site" evidence="6">
    <location>
        <begin position="273"/>
        <end position="276"/>
    </location>
    <ligand>
        <name>GTP</name>
        <dbReference type="ChEBI" id="CHEBI:37565"/>
    </ligand>
</feature>
<dbReference type="Gene3D" id="3.30.1360.120">
    <property type="entry name" value="Probable tRNA modification gtpase trme, domain 1"/>
    <property type="match status" value="1"/>
</dbReference>
<dbReference type="Pfam" id="PF10396">
    <property type="entry name" value="TrmE_N"/>
    <property type="match status" value="1"/>
</dbReference>
<name>A0ABQ3HF26_9NEIS</name>
<dbReference type="NCBIfam" id="TIGR00231">
    <property type="entry name" value="small_GTP"/>
    <property type="match status" value="1"/>
</dbReference>
<feature type="binding site" evidence="6">
    <location>
        <begin position="229"/>
        <end position="234"/>
    </location>
    <ligand>
        <name>GTP</name>
        <dbReference type="ChEBI" id="CHEBI:37565"/>
    </ligand>
</feature>
<dbReference type="EMBL" id="BMYP01000046">
    <property type="protein sequence ID" value="GHD81218.1"/>
    <property type="molecule type" value="Genomic_DNA"/>
</dbReference>
<dbReference type="InterPro" id="IPR027266">
    <property type="entry name" value="TrmE/GcvT-like"/>
</dbReference>
<dbReference type="PROSITE" id="PS51709">
    <property type="entry name" value="G_TRME"/>
    <property type="match status" value="1"/>
</dbReference>
<dbReference type="PANTHER" id="PTHR42714">
    <property type="entry name" value="TRNA MODIFICATION GTPASE GTPBP3"/>
    <property type="match status" value="1"/>
</dbReference>
<evidence type="ECO:0000256" key="6">
    <source>
        <dbReference type="HAMAP-Rule" id="MF_00379"/>
    </source>
</evidence>
<dbReference type="InterPro" id="IPR005225">
    <property type="entry name" value="Small_GTP-bd"/>
</dbReference>
<evidence type="ECO:0000256" key="5">
    <source>
        <dbReference type="ARBA" id="ARBA00023134"/>
    </source>
</evidence>
<dbReference type="CDD" id="cd14858">
    <property type="entry name" value="TrmE_N"/>
    <property type="match status" value="1"/>
</dbReference>
<dbReference type="Gene3D" id="1.20.120.430">
    <property type="entry name" value="tRNA modification GTPase MnmE domain 2"/>
    <property type="match status" value="1"/>
</dbReference>
<keyword evidence="6" id="KW-0378">Hydrolase</keyword>
<dbReference type="CDD" id="cd04164">
    <property type="entry name" value="trmE"/>
    <property type="match status" value="1"/>
</dbReference>
<dbReference type="Pfam" id="PF12631">
    <property type="entry name" value="MnmE_helical"/>
    <property type="match status" value="1"/>
</dbReference>
<dbReference type="InterPro" id="IPR027417">
    <property type="entry name" value="P-loop_NTPase"/>
</dbReference>
<keyword evidence="6" id="KW-0963">Cytoplasm</keyword>
<feature type="binding site" evidence="6">
    <location>
        <position position="26"/>
    </location>
    <ligand>
        <name>(6S)-5-formyl-5,6,7,8-tetrahydrofolate</name>
        <dbReference type="ChEBI" id="CHEBI:57457"/>
    </ligand>
</feature>
<comment type="subunit">
    <text evidence="6">Homodimer. Heterotetramer of two MnmE and two MnmG subunits.</text>
</comment>
<keyword evidence="2 6" id="KW-0819">tRNA processing</keyword>
<evidence type="ECO:0000313" key="10">
    <source>
        <dbReference type="Proteomes" id="UP000662678"/>
    </source>
</evidence>
<evidence type="ECO:0000256" key="4">
    <source>
        <dbReference type="ARBA" id="ARBA00022958"/>
    </source>
</evidence>
<protein>
    <recommendedName>
        <fullName evidence="6">tRNA modification GTPase MnmE</fullName>
        <ecNumber evidence="6">3.6.-.-</ecNumber>
    </recommendedName>
</protein>
<dbReference type="InterPro" id="IPR031168">
    <property type="entry name" value="G_TrmE"/>
</dbReference>
<feature type="binding site" evidence="6">
    <location>
        <begin position="357"/>
        <end position="359"/>
    </location>
    <ligand>
        <name>GTP</name>
        <dbReference type="ChEBI" id="CHEBI:37565"/>
    </ligand>
</feature>
<proteinExistence type="inferred from homology"/>
<comment type="caution">
    <text evidence="6">Lacks conserved residue(s) required for the propagation of feature annotation.</text>
</comment>
<dbReference type="InterPro" id="IPR025867">
    <property type="entry name" value="MnmE_helical"/>
</dbReference>
<dbReference type="PANTHER" id="PTHR42714:SF2">
    <property type="entry name" value="TRNA MODIFICATION GTPASE GTPBP3, MITOCHONDRIAL"/>
    <property type="match status" value="1"/>
</dbReference>
<gene>
    <name evidence="6 9" type="primary">mnmE</name>
    <name evidence="6" type="synonym">trmE</name>
    <name evidence="9" type="ORF">GCM10011419_26850</name>
</gene>
<evidence type="ECO:0000256" key="7">
    <source>
        <dbReference type="RuleBase" id="RU003313"/>
    </source>
</evidence>
<accession>A0ABQ3HF26</accession>
<keyword evidence="5 6" id="KW-0342">GTP-binding</keyword>
<feature type="binding site" evidence="6">
    <location>
        <position position="248"/>
    </location>
    <ligand>
        <name>K(+)</name>
        <dbReference type="ChEBI" id="CHEBI:29103"/>
    </ligand>
</feature>
<dbReference type="Pfam" id="PF01926">
    <property type="entry name" value="MMR_HSR1"/>
    <property type="match status" value="1"/>
</dbReference>
<feature type="binding site" evidence="6">
    <location>
        <position position="250"/>
    </location>
    <ligand>
        <name>K(+)</name>
        <dbReference type="ChEBI" id="CHEBI:29103"/>
    </ligand>
</feature>
<feature type="binding site" evidence="6">
    <location>
        <begin position="248"/>
        <end position="254"/>
    </location>
    <ligand>
        <name>GTP</name>
        <dbReference type="ChEBI" id="CHEBI:37565"/>
    </ligand>
</feature>
<evidence type="ECO:0000259" key="8">
    <source>
        <dbReference type="PROSITE" id="PS51709"/>
    </source>
</evidence>
<evidence type="ECO:0000256" key="3">
    <source>
        <dbReference type="ARBA" id="ARBA00022741"/>
    </source>
</evidence>
<feature type="binding site" evidence="6">
    <location>
        <position position="254"/>
    </location>
    <ligand>
        <name>Mg(2+)</name>
        <dbReference type="ChEBI" id="CHEBI:18420"/>
    </ligand>
</feature>